<dbReference type="EMBL" id="CP001854">
    <property type="protein sequence ID" value="ADB50226.1"/>
    <property type="molecule type" value="Genomic_DNA"/>
</dbReference>
<feature type="chain" id="PRO_5003043435" description="DUF4352 domain-containing protein" evidence="1">
    <location>
        <begin position="26"/>
        <end position="191"/>
    </location>
</feature>
<dbReference type="HOGENOM" id="CLU_1419315_0_0_11"/>
<gene>
    <name evidence="2" type="ordered locus">Cwoe_1800</name>
</gene>
<feature type="signal peptide" evidence="1">
    <location>
        <begin position="1"/>
        <end position="25"/>
    </location>
</feature>
<keyword evidence="1" id="KW-0732">Signal</keyword>
<evidence type="ECO:0000313" key="2">
    <source>
        <dbReference type="EMBL" id="ADB50226.1"/>
    </source>
</evidence>
<dbReference type="STRING" id="469383.Cwoe_1800"/>
<keyword evidence="3" id="KW-1185">Reference proteome</keyword>
<dbReference type="Proteomes" id="UP000008229">
    <property type="component" value="Chromosome"/>
</dbReference>
<sequence precursor="true">MTKRLLRIPPLVGAVLAALTLTACGSDHGPITHGELESVNVRAGELVYQVQISRALNPTAVDDSEYLEGVAEPDLTREEQWFGVWIRAQNTTDQAHESTDEFKVLDAEGNEYEPVEIADTNPFKYAPRLVEKSDDNGQPLLPDPDSASGSGPIQGSMLLFKVPYTIYQNAPVELEIMPTEGGEASTVQLDM</sequence>
<evidence type="ECO:0000256" key="1">
    <source>
        <dbReference type="SAM" id="SignalP"/>
    </source>
</evidence>
<reference evidence="3" key="2">
    <citation type="submission" date="2010-01" db="EMBL/GenBank/DDBJ databases">
        <title>The complete genome of Conexibacter woesei DSM 14684.</title>
        <authorList>
            <consortium name="US DOE Joint Genome Institute (JGI-PGF)"/>
            <person name="Lucas S."/>
            <person name="Copeland A."/>
            <person name="Lapidus A."/>
            <person name="Glavina del Rio T."/>
            <person name="Dalin E."/>
            <person name="Tice H."/>
            <person name="Bruce D."/>
            <person name="Goodwin L."/>
            <person name="Pitluck S."/>
            <person name="Kyrpides N."/>
            <person name="Mavromatis K."/>
            <person name="Ivanova N."/>
            <person name="Mikhailova N."/>
            <person name="Chertkov O."/>
            <person name="Brettin T."/>
            <person name="Detter J.C."/>
            <person name="Han C."/>
            <person name="Larimer F."/>
            <person name="Land M."/>
            <person name="Hauser L."/>
            <person name="Markowitz V."/>
            <person name="Cheng J.-F."/>
            <person name="Hugenholtz P."/>
            <person name="Woyke T."/>
            <person name="Wu D."/>
            <person name="Pukall R."/>
            <person name="Steenblock K."/>
            <person name="Schneider S."/>
            <person name="Klenk H.-P."/>
            <person name="Eisen J.A."/>
        </authorList>
    </citation>
    <scope>NUCLEOTIDE SEQUENCE [LARGE SCALE GENOMIC DNA]</scope>
    <source>
        <strain evidence="3">DSM 14684 / CIP 108061 / JCM 11494 / NBRC 100937 / ID131577</strain>
    </source>
</reference>
<reference evidence="2 3" key="1">
    <citation type="journal article" date="2010" name="Stand. Genomic Sci.">
        <title>Complete genome sequence of Conexibacter woesei type strain (ID131577).</title>
        <authorList>
            <person name="Pukall R."/>
            <person name="Lapidus A."/>
            <person name="Glavina Del Rio T."/>
            <person name="Copeland A."/>
            <person name="Tice H."/>
            <person name="Cheng J.-F."/>
            <person name="Lucas S."/>
            <person name="Chen F."/>
            <person name="Nolan M."/>
            <person name="Bruce D."/>
            <person name="Goodwin L."/>
            <person name="Pitluck S."/>
            <person name="Mavromatis K."/>
            <person name="Ivanova N."/>
            <person name="Ovchinnikova G."/>
            <person name="Pati A."/>
            <person name="Chen A."/>
            <person name="Palaniappan K."/>
            <person name="Land M."/>
            <person name="Hauser L."/>
            <person name="Chang Y.-J."/>
            <person name="Jeffries C.D."/>
            <person name="Chain P."/>
            <person name="Meincke L."/>
            <person name="Sims D."/>
            <person name="Brettin T."/>
            <person name="Detter J.C."/>
            <person name="Rohde M."/>
            <person name="Goeker M."/>
            <person name="Bristow J."/>
            <person name="Eisen J.A."/>
            <person name="Markowitz V."/>
            <person name="Kyrpides N.C."/>
            <person name="Klenk H.-P."/>
            <person name="Hugenholtz P."/>
        </authorList>
    </citation>
    <scope>NUCLEOTIDE SEQUENCE [LARGE SCALE GENOMIC DNA]</scope>
    <source>
        <strain evidence="3">DSM 14684 / CIP 108061 / JCM 11494 / NBRC 100937 / ID131577</strain>
    </source>
</reference>
<evidence type="ECO:0008006" key="4">
    <source>
        <dbReference type="Google" id="ProtNLM"/>
    </source>
</evidence>
<name>D3F251_CONWI</name>
<proteinExistence type="predicted"/>
<dbReference type="AlphaFoldDB" id="D3F251"/>
<dbReference type="PROSITE" id="PS51257">
    <property type="entry name" value="PROKAR_LIPOPROTEIN"/>
    <property type="match status" value="1"/>
</dbReference>
<dbReference type="KEGG" id="cwo:Cwoe_1800"/>
<organism evidence="2 3">
    <name type="scientific">Conexibacter woesei (strain DSM 14684 / CCUG 47730 / CIP 108061 / JCM 11494 / NBRC 100937 / ID131577)</name>
    <dbReference type="NCBI Taxonomy" id="469383"/>
    <lineage>
        <taxon>Bacteria</taxon>
        <taxon>Bacillati</taxon>
        <taxon>Actinomycetota</taxon>
        <taxon>Thermoleophilia</taxon>
        <taxon>Solirubrobacterales</taxon>
        <taxon>Conexibacteraceae</taxon>
        <taxon>Conexibacter</taxon>
    </lineage>
</organism>
<accession>D3F251</accession>
<protein>
    <recommendedName>
        <fullName evidence="4">DUF4352 domain-containing protein</fullName>
    </recommendedName>
</protein>
<dbReference type="OrthoDB" id="5242406at2"/>
<dbReference type="RefSeq" id="WP_012933277.1">
    <property type="nucleotide sequence ID" value="NC_013739.1"/>
</dbReference>
<evidence type="ECO:0000313" key="3">
    <source>
        <dbReference type="Proteomes" id="UP000008229"/>
    </source>
</evidence>